<dbReference type="AlphaFoldDB" id="A0A8R1UN19"/>
<keyword evidence="1" id="KW-1133">Transmembrane helix</keyword>
<accession>A0A8R1UN19</accession>
<dbReference type="Pfam" id="PF04083">
    <property type="entry name" value="Abhydro_lipase"/>
    <property type="match status" value="1"/>
</dbReference>
<feature type="domain" description="Partial AB-hydrolase lipase" evidence="2">
    <location>
        <begin position="358"/>
        <end position="418"/>
    </location>
</feature>
<dbReference type="Proteomes" id="UP000005239">
    <property type="component" value="Unassembled WGS sequence"/>
</dbReference>
<feature type="transmembrane region" description="Helical" evidence="1">
    <location>
        <begin position="90"/>
        <end position="115"/>
    </location>
</feature>
<dbReference type="PANTHER" id="PTHR11005">
    <property type="entry name" value="LYSOSOMAL ACID LIPASE-RELATED"/>
    <property type="match status" value="1"/>
</dbReference>
<evidence type="ECO:0000313" key="3">
    <source>
        <dbReference type="EnsemblMetazoa" id="PPA34787.1"/>
    </source>
</evidence>
<keyword evidence="4" id="KW-1185">Reference proteome</keyword>
<dbReference type="InterPro" id="IPR029058">
    <property type="entry name" value="AB_hydrolase_fold"/>
</dbReference>
<proteinExistence type="predicted"/>
<feature type="transmembrane region" description="Helical" evidence="1">
    <location>
        <begin position="46"/>
        <end position="70"/>
    </location>
</feature>
<feature type="transmembrane region" description="Helical" evidence="1">
    <location>
        <begin position="219"/>
        <end position="243"/>
    </location>
</feature>
<feature type="transmembrane region" description="Helical" evidence="1">
    <location>
        <begin position="13"/>
        <end position="34"/>
    </location>
</feature>
<protein>
    <submittedName>
        <fullName evidence="3">Abhydro_lipase domain-containing protein</fullName>
    </submittedName>
</protein>
<reference evidence="4" key="1">
    <citation type="journal article" date="2008" name="Nat. Genet.">
        <title>The Pristionchus pacificus genome provides a unique perspective on nematode lifestyle and parasitism.</title>
        <authorList>
            <person name="Dieterich C."/>
            <person name="Clifton S.W."/>
            <person name="Schuster L.N."/>
            <person name="Chinwalla A."/>
            <person name="Delehaunty K."/>
            <person name="Dinkelacker I."/>
            <person name="Fulton L."/>
            <person name="Fulton R."/>
            <person name="Godfrey J."/>
            <person name="Minx P."/>
            <person name="Mitreva M."/>
            <person name="Roeseler W."/>
            <person name="Tian H."/>
            <person name="Witte H."/>
            <person name="Yang S.P."/>
            <person name="Wilson R.K."/>
            <person name="Sommer R.J."/>
        </authorList>
    </citation>
    <scope>NUCLEOTIDE SEQUENCE [LARGE SCALE GENOMIC DNA]</scope>
    <source>
        <strain evidence="4">PS312</strain>
    </source>
</reference>
<sequence length="689" mass="78092">MLGRVVGANFYHIYSYSTTVCSIIFNAVLIRFLLNTRGQNVGPYRWLLLSFSVVDVCISLVHSIMIPAAHLTEFGMICFEYRFVNQPTAIGFWGSLTFVFLFYQTFILLAFHYVYRFVVLCNPSWLSVMQKHPWRNWILLAVGTDLIYSGLICIAVNAGFAPTEKSRQAYAPVMKEVYDIDQFAENMPGYLAVAYFVRLFSRPTRNDAMNRFHCKVEEWQLAAFLSVGSAGSIIFAPVAVIFYCTRRIMKDMRATARIDHKTHATTAISSVVVADGNSNLHILHSSSVCAYNATRAPISAGRSWHDRPHVDATLPHDPPHSHHVLLARLMVLLYLVFFFVEYSNAIHDPEQFMCPLRVINYYGYPAERHEAVTEDGYIITLFRIPRGKEFNTASNTTKRSPVLFQHGLLSSSWDAVSNLPNRALGFVLADAGFDVWMTNSRGNIYSPNHVNLTSADEAYWKFSWYEMAQYDIPAAVNKVLDETGSDKLYLIGHSQGTLVSFAAAVLNRDLKEKVAHFYALAPLITAQNLRGFWLNTFVFFRDVIEAVFKSSNDAISSMPILHPICGHVPIFFASCDFFISDFTGPSTQVNQTRVPVFTAKFPAGTSKRNLIHWGQMTTMYGTRPFDEGMEGNLDKYGTNLLSILPRSSIIAAHNLTDFNHSDFVWGQRARREIYDRIIAHMRKLESVKE</sequence>
<dbReference type="FunFam" id="3.40.50.1820:FF:000179">
    <property type="entry name" value="Lipase"/>
    <property type="match status" value="1"/>
</dbReference>
<keyword evidence="1" id="KW-0812">Transmembrane</keyword>
<evidence type="ECO:0000259" key="2">
    <source>
        <dbReference type="Pfam" id="PF04083"/>
    </source>
</evidence>
<evidence type="ECO:0000256" key="1">
    <source>
        <dbReference type="SAM" id="Phobius"/>
    </source>
</evidence>
<feature type="transmembrane region" description="Helical" evidence="1">
    <location>
        <begin position="325"/>
        <end position="345"/>
    </location>
</feature>
<evidence type="ECO:0000313" key="4">
    <source>
        <dbReference type="Proteomes" id="UP000005239"/>
    </source>
</evidence>
<dbReference type="Pfam" id="PF10326">
    <property type="entry name" value="7TM_GPCR_Str"/>
    <property type="match status" value="1"/>
</dbReference>
<dbReference type="Gene3D" id="3.40.50.1820">
    <property type="entry name" value="alpha/beta hydrolase"/>
    <property type="match status" value="1"/>
</dbReference>
<dbReference type="SUPFAM" id="SSF53474">
    <property type="entry name" value="alpha/beta-Hydrolases"/>
    <property type="match status" value="1"/>
</dbReference>
<dbReference type="EnsemblMetazoa" id="PPA34787.1">
    <property type="protein sequence ID" value="PPA34787.1"/>
    <property type="gene ID" value="WBGene00273156"/>
</dbReference>
<name>A0A8R1UN19_PRIPA</name>
<reference evidence="3" key="2">
    <citation type="submission" date="2022-06" db="UniProtKB">
        <authorList>
            <consortium name="EnsemblMetazoa"/>
        </authorList>
    </citation>
    <scope>IDENTIFICATION</scope>
    <source>
        <strain evidence="3">PS312</strain>
    </source>
</reference>
<dbReference type="InterPro" id="IPR019428">
    <property type="entry name" value="7TM_GPCR_serpentine_rcpt_Str"/>
</dbReference>
<dbReference type="GO" id="GO:0006629">
    <property type="term" value="P:lipid metabolic process"/>
    <property type="evidence" value="ECO:0000318"/>
    <property type="project" value="GO_Central"/>
</dbReference>
<feature type="transmembrane region" description="Helical" evidence="1">
    <location>
        <begin position="136"/>
        <end position="160"/>
    </location>
</feature>
<dbReference type="GO" id="GO:0016298">
    <property type="term" value="F:lipase activity"/>
    <property type="evidence" value="ECO:0000318"/>
    <property type="project" value="GO_Central"/>
</dbReference>
<dbReference type="InterPro" id="IPR006693">
    <property type="entry name" value="AB_hydrolase_lipase"/>
</dbReference>
<organism evidence="3 4">
    <name type="scientific">Pristionchus pacificus</name>
    <name type="common">Parasitic nematode worm</name>
    <dbReference type="NCBI Taxonomy" id="54126"/>
    <lineage>
        <taxon>Eukaryota</taxon>
        <taxon>Metazoa</taxon>
        <taxon>Ecdysozoa</taxon>
        <taxon>Nematoda</taxon>
        <taxon>Chromadorea</taxon>
        <taxon>Rhabditida</taxon>
        <taxon>Rhabditina</taxon>
        <taxon>Diplogasteromorpha</taxon>
        <taxon>Diplogasteroidea</taxon>
        <taxon>Neodiplogasteridae</taxon>
        <taxon>Pristionchus</taxon>
    </lineage>
</organism>
<gene>
    <name evidence="3" type="primary">WBGene00273156</name>
</gene>
<keyword evidence="1" id="KW-0472">Membrane</keyword>